<dbReference type="Pfam" id="PF00069">
    <property type="entry name" value="Pkinase"/>
    <property type="match status" value="1"/>
</dbReference>
<keyword evidence="4" id="KW-1185">Reference proteome</keyword>
<dbReference type="RefSeq" id="XP_070888091.1">
    <property type="nucleotide sequence ID" value="XM_071027413.1"/>
</dbReference>
<organism evidence="3 4">
    <name type="scientific">Aspergillus lucknowensis</name>
    <dbReference type="NCBI Taxonomy" id="176173"/>
    <lineage>
        <taxon>Eukaryota</taxon>
        <taxon>Fungi</taxon>
        <taxon>Dikarya</taxon>
        <taxon>Ascomycota</taxon>
        <taxon>Pezizomycotina</taxon>
        <taxon>Eurotiomycetes</taxon>
        <taxon>Eurotiomycetidae</taxon>
        <taxon>Eurotiales</taxon>
        <taxon>Aspergillaceae</taxon>
        <taxon>Aspergillus</taxon>
        <taxon>Aspergillus subgen. Nidulantes</taxon>
    </lineage>
</organism>
<protein>
    <submittedName>
        <fullName evidence="3">Kinase-like domain-containing protein</fullName>
    </submittedName>
</protein>
<dbReference type="InterPro" id="IPR011009">
    <property type="entry name" value="Kinase-like_dom_sf"/>
</dbReference>
<dbReference type="SUPFAM" id="SSF56112">
    <property type="entry name" value="Protein kinase-like (PK-like)"/>
    <property type="match status" value="1"/>
</dbReference>
<dbReference type="PROSITE" id="PS00108">
    <property type="entry name" value="PROTEIN_KINASE_ST"/>
    <property type="match status" value="1"/>
</dbReference>
<dbReference type="PROSITE" id="PS50011">
    <property type="entry name" value="PROTEIN_KINASE_DOM"/>
    <property type="match status" value="1"/>
</dbReference>
<accession>A0ABR4M0L6</accession>
<name>A0ABR4M0L6_9EURO</name>
<proteinExistence type="predicted"/>
<feature type="region of interest" description="Disordered" evidence="1">
    <location>
        <begin position="379"/>
        <end position="405"/>
    </location>
</feature>
<dbReference type="SMART" id="SM00220">
    <property type="entry name" value="S_TKc"/>
    <property type="match status" value="1"/>
</dbReference>
<sequence length="963" mass="109637">MASNRYESLHNEIYQEISSKLERKDRESLRFAPVGTAEQVLHPDKLRRFFRSLFEPGHPALNLFADKFVTRVNERAFHRFIAVSILAGCSVTAVRAAVVKLVANDTWPIPVTGRSSICSLPIRREDHSVIFDRNETAADQFLGKQAYFCPVVIREKEEVRIDDPDYQRLPYLEEQMMGKGSFGHVYKVKIAAGHFYNSKDKTAILEPREFARKDYELTRQFNAAGEREIMERIIASSAWECPNILKNLGSLAFGTTVYSLFMPLAICDLRAYMMEHHQARPNSLDERKDLIRCAMGLAGGLDFLHNEMKTSEMDELVCYHMDLKPSNILIFSEEDRQDGQVRNIWKLSDFGMSRIKFKRSGEGVDREKDFDSWFVRRSKPHDPSASATRNERGDGTYLAPESTSSGRRMRASSDVWSLGCVLSVLFSYMEAGAEGVMQYATERASHYDAVGCDTFFVPSRHFRPARVNPVLKKTHKQLIQDASQRSLREGEIVSFALKYIEDYVLQVDQSQRSGAKQVKVMLESTFKSYQKITEGPSPPPPPAPGFFHDRILQDGLNRIISVRGNSSDDRNVDSWYLSDVESAKGCQISPDCSRIAYWTDDKIFLYSADSQLPAAGSVIESAAEYTREEGGGTFYWRSIRLTRQYLVASTTQSSFHCYIFNIDQGNLDHRYVVALPRPAISKFAISTDSRTLACVLRASEDPRKSGSLFVAPIEELIRPESRMWLTRERSLPVGLSDTPHTTSPTTSIANCWRKYALSWPAEDVTKLSFSTAVDIFFLAQPELTTQTTKHKIPVVHINLRSREQHVVYIESRGLDSATRLLTTFAPFHHELATCAVVTQERQLYIHNMAAEADTAPVRKDIKNYRLIKLMVGEKDDRMFAMARKSANHRMMLLEMKVPQHRSDELSIRELAYLPDLTEDDRFTERLCEVDGESSVLIAALVGRDRRSVYRVGVDGARMMTLWE</sequence>
<evidence type="ECO:0000259" key="2">
    <source>
        <dbReference type="PROSITE" id="PS50011"/>
    </source>
</evidence>
<dbReference type="PANTHER" id="PTHR24359:SF1">
    <property type="entry name" value="INHIBITOR OF NUCLEAR FACTOR KAPPA-B KINASE EPSILON SUBUNIT HOMOLOG 1-RELATED"/>
    <property type="match status" value="1"/>
</dbReference>
<evidence type="ECO:0000313" key="4">
    <source>
        <dbReference type="Proteomes" id="UP001610432"/>
    </source>
</evidence>
<evidence type="ECO:0000256" key="1">
    <source>
        <dbReference type="SAM" id="MobiDB-lite"/>
    </source>
</evidence>
<dbReference type="InterPro" id="IPR000719">
    <property type="entry name" value="Prot_kinase_dom"/>
</dbReference>
<evidence type="ECO:0000313" key="3">
    <source>
        <dbReference type="EMBL" id="KAL2869112.1"/>
    </source>
</evidence>
<gene>
    <name evidence="3" type="ORF">BJX67DRAFT_32592</name>
</gene>
<dbReference type="GeneID" id="98142485"/>
<dbReference type="PANTHER" id="PTHR24359">
    <property type="entry name" value="SERINE/THREONINE-PROTEIN KINASE SBK1"/>
    <property type="match status" value="1"/>
</dbReference>
<dbReference type="Proteomes" id="UP001610432">
    <property type="component" value="Unassembled WGS sequence"/>
</dbReference>
<dbReference type="InterPro" id="IPR008271">
    <property type="entry name" value="Ser/Thr_kinase_AS"/>
</dbReference>
<dbReference type="EMBL" id="JBFXLQ010000011">
    <property type="protein sequence ID" value="KAL2869112.1"/>
    <property type="molecule type" value="Genomic_DNA"/>
</dbReference>
<dbReference type="Gene3D" id="1.10.510.10">
    <property type="entry name" value="Transferase(Phosphotransferase) domain 1"/>
    <property type="match status" value="1"/>
</dbReference>
<dbReference type="CDD" id="cd00180">
    <property type="entry name" value="PKc"/>
    <property type="match status" value="1"/>
</dbReference>
<reference evidence="3 4" key="1">
    <citation type="submission" date="2024-07" db="EMBL/GenBank/DDBJ databases">
        <title>Section-level genome sequencing and comparative genomics of Aspergillus sections Usti and Cavernicolus.</title>
        <authorList>
            <consortium name="Lawrence Berkeley National Laboratory"/>
            <person name="Nybo J.L."/>
            <person name="Vesth T.C."/>
            <person name="Theobald S."/>
            <person name="Frisvad J.C."/>
            <person name="Larsen T.O."/>
            <person name="Kjaerboelling I."/>
            <person name="Rothschild-Mancinelli K."/>
            <person name="Lyhne E.K."/>
            <person name="Kogle M.E."/>
            <person name="Barry K."/>
            <person name="Clum A."/>
            <person name="Na H."/>
            <person name="Ledsgaard L."/>
            <person name="Lin J."/>
            <person name="Lipzen A."/>
            <person name="Kuo A."/>
            <person name="Riley R."/>
            <person name="Mondo S."/>
            <person name="Labutti K."/>
            <person name="Haridas S."/>
            <person name="Pangalinan J."/>
            <person name="Salamov A.A."/>
            <person name="Simmons B.A."/>
            <person name="Magnuson J.K."/>
            <person name="Chen J."/>
            <person name="Drula E."/>
            <person name="Henrissat B."/>
            <person name="Wiebenga A."/>
            <person name="Lubbers R.J."/>
            <person name="Gomes A.C."/>
            <person name="Macurrencykelacurrency M.R."/>
            <person name="Stajich J."/>
            <person name="Grigoriev I.V."/>
            <person name="Mortensen U.H."/>
            <person name="De Vries R.P."/>
            <person name="Baker S.E."/>
            <person name="Andersen M.R."/>
        </authorList>
    </citation>
    <scope>NUCLEOTIDE SEQUENCE [LARGE SCALE GENOMIC DNA]</scope>
    <source>
        <strain evidence="3 4">CBS 449.75</strain>
    </source>
</reference>
<feature type="domain" description="Protein kinase" evidence="2">
    <location>
        <begin position="171"/>
        <end position="526"/>
    </location>
</feature>
<dbReference type="SUPFAM" id="SSF82171">
    <property type="entry name" value="DPP6 N-terminal domain-like"/>
    <property type="match status" value="1"/>
</dbReference>
<comment type="caution">
    <text evidence="3">The sequence shown here is derived from an EMBL/GenBank/DDBJ whole genome shotgun (WGS) entry which is preliminary data.</text>
</comment>